<keyword evidence="7" id="KW-1185">Reference proteome</keyword>
<dbReference type="PANTHER" id="PTHR35560">
    <property type="entry name" value="BLL0132 PROTEIN"/>
    <property type="match status" value="1"/>
</dbReference>
<protein>
    <recommendedName>
        <fullName evidence="8">Transmembrane protein</fullName>
    </recommendedName>
</protein>
<organism evidence="6 7">
    <name type="scientific">Malassezia globosa (strain ATCC MYA-4612 / CBS 7966)</name>
    <name type="common">Dandruff-associated fungus</name>
    <dbReference type="NCBI Taxonomy" id="425265"/>
    <lineage>
        <taxon>Eukaryota</taxon>
        <taxon>Fungi</taxon>
        <taxon>Dikarya</taxon>
        <taxon>Basidiomycota</taxon>
        <taxon>Ustilaginomycotina</taxon>
        <taxon>Malasseziomycetes</taxon>
        <taxon>Malasseziales</taxon>
        <taxon>Malasseziaceae</taxon>
        <taxon>Malassezia</taxon>
    </lineage>
</organism>
<dbReference type="AlphaFoldDB" id="A8Q996"/>
<comment type="catalytic activity">
    <reaction evidence="1">
        <text>a diacylglycerol + H2O = a monoacylglycerol + a fatty acid + H(+)</text>
        <dbReference type="Rhea" id="RHEA:32731"/>
        <dbReference type="ChEBI" id="CHEBI:15377"/>
        <dbReference type="ChEBI" id="CHEBI:15378"/>
        <dbReference type="ChEBI" id="CHEBI:17408"/>
        <dbReference type="ChEBI" id="CHEBI:18035"/>
        <dbReference type="ChEBI" id="CHEBI:28868"/>
    </reaction>
</comment>
<dbReference type="InParanoid" id="A8Q996"/>
<feature type="region of interest" description="Disordered" evidence="3">
    <location>
        <begin position="434"/>
        <end position="486"/>
    </location>
</feature>
<evidence type="ECO:0008006" key="8">
    <source>
        <dbReference type="Google" id="ProtNLM"/>
    </source>
</evidence>
<dbReference type="RefSeq" id="XP_001729404.1">
    <property type="nucleotide sequence ID" value="XM_001729352.1"/>
</dbReference>
<keyword evidence="4" id="KW-1133">Transmembrane helix</keyword>
<dbReference type="PROSITE" id="PS51257">
    <property type="entry name" value="PROKAR_LIPOPROTEIN"/>
    <property type="match status" value="1"/>
</dbReference>
<feature type="signal peptide" evidence="5">
    <location>
        <begin position="1"/>
        <end position="26"/>
    </location>
</feature>
<dbReference type="SUPFAM" id="SSF53474">
    <property type="entry name" value="alpha/beta-Hydrolases"/>
    <property type="match status" value="1"/>
</dbReference>
<dbReference type="EMBL" id="AAYY01000013">
    <property type="protein sequence ID" value="EDP42190.1"/>
    <property type="molecule type" value="Genomic_DNA"/>
</dbReference>
<dbReference type="KEGG" id="mgl:MGL_3439"/>
<dbReference type="OMA" id="DRNLAWW"/>
<proteinExistence type="predicted"/>
<sequence>MRQMTTTACAVAVVLALLGCVLRVHADMNYHPVRLHGRGSNMQSKFIVPSKVIDVSSIIDKKANKKWMEGEKHGSPNVPDGAILTSLDVGDTGTQIPAYWTSKPENHKATHAFVMFHGRLRDGDRYWSVMNHALESAQKDNFDGVPKHAIVVAPQFYSHKLNLGQYNDSTLAWDDVNSWQSGSVAVHPHGTAVSSVDAVDAIVDHFSDSSKYPKMKNLTLVGHGGGGQLMNRYATVGKDASRKGLYIRYIVGDPSSSAYFTHHRPLNDKSIASIDDCPSYNNWRYGFDHFPGTLSSNEHPRAYYKRYINRDVVNIVGYKDVAHNGDQKCMALLQGGHKRRDRNLSWWRYINMIGGTNENLHGFPGDFSDLPDWSDDSNGIIMTRLTVVPDASHDASAVFGGKHGRSALFSRYDVEMGWRPDGWSYHEPKAKYTEHSNWSSSSGSSGSSGSSNMTHSNAHVRKDSNKEQGPNSASDSGSQRSAGDGQFYARSSGSRPLWIMQLMGPMVILLPLLVIL</sequence>
<dbReference type="GeneID" id="5853711"/>
<comment type="catalytic activity">
    <reaction evidence="2">
        <text>a monoacylglycerol + H2O = glycerol + a fatty acid + H(+)</text>
        <dbReference type="Rhea" id="RHEA:15245"/>
        <dbReference type="ChEBI" id="CHEBI:15377"/>
        <dbReference type="ChEBI" id="CHEBI:15378"/>
        <dbReference type="ChEBI" id="CHEBI:17408"/>
        <dbReference type="ChEBI" id="CHEBI:17754"/>
        <dbReference type="ChEBI" id="CHEBI:28868"/>
    </reaction>
</comment>
<feature type="compositionally biased region" description="Polar residues" evidence="3">
    <location>
        <begin position="467"/>
        <end position="481"/>
    </location>
</feature>
<dbReference type="Proteomes" id="UP000008837">
    <property type="component" value="Unassembled WGS sequence"/>
</dbReference>
<keyword evidence="4" id="KW-0472">Membrane</keyword>
<evidence type="ECO:0000256" key="2">
    <source>
        <dbReference type="ARBA" id="ARBA00048461"/>
    </source>
</evidence>
<evidence type="ECO:0000256" key="4">
    <source>
        <dbReference type="SAM" id="Phobius"/>
    </source>
</evidence>
<evidence type="ECO:0000256" key="5">
    <source>
        <dbReference type="SAM" id="SignalP"/>
    </source>
</evidence>
<evidence type="ECO:0000313" key="6">
    <source>
        <dbReference type="EMBL" id="EDP42190.1"/>
    </source>
</evidence>
<feature type="compositionally biased region" description="Low complexity" evidence="3">
    <location>
        <begin position="439"/>
        <end position="451"/>
    </location>
</feature>
<name>A8Q996_MALGO</name>
<evidence type="ECO:0000313" key="7">
    <source>
        <dbReference type="Proteomes" id="UP000008837"/>
    </source>
</evidence>
<keyword evidence="5" id="KW-0732">Signal</keyword>
<feature type="transmembrane region" description="Helical" evidence="4">
    <location>
        <begin position="497"/>
        <end position="515"/>
    </location>
</feature>
<dbReference type="VEuPathDB" id="FungiDB:MGL_3439"/>
<evidence type="ECO:0000256" key="1">
    <source>
        <dbReference type="ARBA" id="ARBA00047591"/>
    </source>
</evidence>
<keyword evidence="4" id="KW-0812">Transmembrane</keyword>
<gene>
    <name evidence="6" type="ORF">MGL_3439</name>
</gene>
<comment type="caution">
    <text evidence="6">The sequence shown here is derived from an EMBL/GenBank/DDBJ whole genome shotgun (WGS) entry which is preliminary data.</text>
</comment>
<dbReference type="OrthoDB" id="5985073at2759"/>
<dbReference type="PANTHER" id="PTHR35560:SF3">
    <property type="entry name" value="PEPTIDASE S9 PROLYL OLIGOPEPTIDASE CATALYTIC DOMAIN-CONTAINING PROTEIN"/>
    <property type="match status" value="1"/>
</dbReference>
<dbReference type="Gene3D" id="3.40.50.1820">
    <property type="entry name" value="alpha/beta hydrolase"/>
    <property type="match status" value="1"/>
</dbReference>
<feature type="chain" id="PRO_5002725514" description="Transmembrane protein" evidence="5">
    <location>
        <begin position="27"/>
        <end position="516"/>
    </location>
</feature>
<dbReference type="STRING" id="425265.A8Q996"/>
<reference evidence="6 7" key="1">
    <citation type="journal article" date="2007" name="Proc. Natl. Acad. Sci. U.S.A.">
        <title>Dandruff-associated Malassezia genomes reveal convergent and divergent virulence traits shared with plant and human fungal pathogens.</title>
        <authorList>
            <person name="Xu J."/>
            <person name="Saunders C.W."/>
            <person name="Hu P."/>
            <person name="Grant R.A."/>
            <person name="Boekhout T."/>
            <person name="Kuramae E.E."/>
            <person name="Kronstad J.W."/>
            <person name="Deangelis Y.M."/>
            <person name="Reeder N.L."/>
            <person name="Johnstone K.R."/>
            <person name="Leland M."/>
            <person name="Fieno A.M."/>
            <person name="Begley W.M."/>
            <person name="Sun Y."/>
            <person name="Lacey M.P."/>
            <person name="Chaudhary T."/>
            <person name="Keough T."/>
            <person name="Chu L."/>
            <person name="Sears R."/>
            <person name="Yuan B."/>
            <person name="Dawson T.L.Jr."/>
        </authorList>
    </citation>
    <scope>NUCLEOTIDE SEQUENCE [LARGE SCALE GENOMIC DNA]</scope>
    <source>
        <strain evidence="7">ATCC MYA-4612 / CBS 7966</strain>
    </source>
</reference>
<dbReference type="InterPro" id="IPR029058">
    <property type="entry name" value="AB_hydrolase_fold"/>
</dbReference>
<evidence type="ECO:0000256" key="3">
    <source>
        <dbReference type="SAM" id="MobiDB-lite"/>
    </source>
</evidence>
<accession>A8Q996</accession>